<dbReference type="RefSeq" id="WP_103081375.1">
    <property type="nucleotide sequence ID" value="NZ_CP021850.1"/>
</dbReference>
<dbReference type="EMBL" id="NIOJ01000019">
    <property type="protein sequence ID" value="PNT99306.1"/>
    <property type="molecule type" value="Genomic_DNA"/>
</dbReference>
<evidence type="ECO:0000313" key="2">
    <source>
        <dbReference type="EMBL" id="PNT99306.1"/>
    </source>
</evidence>
<keyword evidence="1" id="KW-1133">Transmembrane helix</keyword>
<dbReference type="Proteomes" id="UP000236151">
    <property type="component" value="Unassembled WGS sequence"/>
</dbReference>
<feature type="transmembrane region" description="Helical" evidence="1">
    <location>
        <begin position="52"/>
        <end position="74"/>
    </location>
</feature>
<comment type="caution">
    <text evidence="2">The sequence shown here is derived from an EMBL/GenBank/DDBJ whole genome shotgun (WGS) entry which is preliminary data.</text>
</comment>
<reference evidence="2 3" key="1">
    <citation type="submission" date="2017-06" db="EMBL/GenBank/DDBJ databases">
        <title>Investigating the central metabolism of Clostridium thermosuccinogenes.</title>
        <authorList>
            <person name="Koendjbiharie J.G."/>
            <person name="van Kranenburg R."/>
        </authorList>
    </citation>
    <scope>NUCLEOTIDE SEQUENCE [LARGE SCALE GENOMIC DNA]</scope>
    <source>
        <strain evidence="2 3">DSM 5806</strain>
    </source>
</reference>
<dbReference type="AlphaFoldDB" id="A0A2K2FKJ5"/>
<keyword evidence="1" id="KW-0472">Membrane</keyword>
<organism evidence="2 3">
    <name type="scientific">Clostridium thermosuccinogenes</name>
    <dbReference type="NCBI Taxonomy" id="84032"/>
    <lineage>
        <taxon>Bacteria</taxon>
        <taxon>Bacillati</taxon>
        <taxon>Bacillota</taxon>
        <taxon>Clostridia</taxon>
        <taxon>Eubacteriales</taxon>
        <taxon>Clostridiaceae</taxon>
        <taxon>Clostridium</taxon>
    </lineage>
</organism>
<dbReference type="KEGG" id="cthd:CDO33_15120"/>
<gene>
    <name evidence="2" type="ORF">CDQ84_08815</name>
</gene>
<sequence length="79" mass="8889">MKNKTFKCVMLLLLALFALCLALGLYFNFNIIENPTDGVGGLHNLQYEMKSLLFFASAFILGTADAIMLVLFLIRNKKK</sequence>
<evidence type="ECO:0000313" key="3">
    <source>
        <dbReference type="Proteomes" id="UP000236151"/>
    </source>
</evidence>
<evidence type="ECO:0000256" key="1">
    <source>
        <dbReference type="SAM" id="Phobius"/>
    </source>
</evidence>
<proteinExistence type="predicted"/>
<name>A0A2K2FKJ5_9CLOT</name>
<keyword evidence="3" id="KW-1185">Reference proteome</keyword>
<protein>
    <submittedName>
        <fullName evidence="2">Uncharacterized protein</fullName>
    </submittedName>
</protein>
<accession>A0A2K2FKJ5</accession>
<keyword evidence="1" id="KW-0812">Transmembrane</keyword>